<evidence type="ECO:0000256" key="4">
    <source>
        <dbReference type="ARBA" id="ARBA00023040"/>
    </source>
</evidence>
<dbReference type="SMART" id="SM01381">
    <property type="entry name" value="7TM_GPCR_Srsx"/>
    <property type="match status" value="1"/>
</dbReference>
<keyword evidence="5 9" id="KW-0472">Membrane</keyword>
<keyword evidence="4" id="KW-0297">G-protein coupled receptor</keyword>
<dbReference type="CDD" id="cd00637">
    <property type="entry name" value="7tm_classA_rhodopsin-like"/>
    <property type="match status" value="1"/>
</dbReference>
<dbReference type="InterPro" id="IPR000276">
    <property type="entry name" value="GPCR_Rhodpsn"/>
</dbReference>
<dbReference type="Gene3D" id="1.20.1070.10">
    <property type="entry name" value="Rhodopsin 7-helix transmembrane proteins"/>
    <property type="match status" value="1"/>
</dbReference>
<feature type="transmembrane region" description="Helical" evidence="9">
    <location>
        <begin position="166"/>
        <end position="187"/>
    </location>
</feature>
<feature type="compositionally biased region" description="Polar residues" evidence="8">
    <location>
        <begin position="1"/>
        <end position="11"/>
    </location>
</feature>
<evidence type="ECO:0000259" key="10">
    <source>
        <dbReference type="PROSITE" id="PS50262"/>
    </source>
</evidence>
<feature type="domain" description="G-protein coupled receptors family 1 profile" evidence="10">
    <location>
        <begin position="66"/>
        <end position="317"/>
    </location>
</feature>
<feature type="transmembrane region" description="Helical" evidence="9">
    <location>
        <begin position="86"/>
        <end position="107"/>
    </location>
</feature>
<feature type="transmembrane region" description="Helical" evidence="9">
    <location>
        <begin position="49"/>
        <end position="74"/>
    </location>
</feature>
<dbReference type="PANTHER" id="PTHR45695:SF9">
    <property type="entry name" value="LEUCOKININ RECEPTOR"/>
    <property type="match status" value="1"/>
</dbReference>
<gene>
    <name evidence="11" type="ORF">PEVE_00000436</name>
</gene>
<evidence type="ECO:0000256" key="3">
    <source>
        <dbReference type="ARBA" id="ARBA00022989"/>
    </source>
</evidence>
<keyword evidence="3 9" id="KW-1133">Transmembrane helix</keyword>
<keyword evidence="6" id="KW-0675">Receptor</keyword>
<reference evidence="11 12" key="1">
    <citation type="submission" date="2022-05" db="EMBL/GenBank/DDBJ databases">
        <authorList>
            <consortium name="Genoscope - CEA"/>
            <person name="William W."/>
        </authorList>
    </citation>
    <scope>NUCLEOTIDE SEQUENCE [LARGE SCALE GENOMIC DNA]</scope>
</reference>
<feature type="region of interest" description="Disordered" evidence="8">
    <location>
        <begin position="1"/>
        <end position="41"/>
    </location>
</feature>
<dbReference type="Proteomes" id="UP001159427">
    <property type="component" value="Unassembled WGS sequence"/>
</dbReference>
<dbReference type="SUPFAM" id="SSF81321">
    <property type="entry name" value="Family A G protein-coupled receptor-like"/>
    <property type="match status" value="1"/>
</dbReference>
<sequence>SAVELKTTSTAKKMENNTTSGVNNSSTTNSPTTNSDEQQSQESDPDMRLIIILITCWILIIVGVIGNSLVIAVVKLIRSMHTTTNYLLLNVASADITTLLFIAIQLITSLHLSRFSSFLCKFISNGYVPVVTLIVSSYTFTLLAIERYYALVKPMTASRRLRNDNVAYVILGIWLVAVGLVTPIFIVADADSYGYCGFGDSDNKILIYVYCLFTICLIIPFIIIATCYLRVIYGMHFKKTICSNTSERVDTRQEITEKHRLLKVLILLTAVFFTAFIPYSFLLIMNFSNIYSSNVKNLRYSAQFLTLLNCSMNPFIYAFQSFNYRRGFVLVFKKLFCRDKSVNAIELRQVCNNSSVRTA</sequence>
<evidence type="ECO:0000256" key="8">
    <source>
        <dbReference type="SAM" id="MobiDB-lite"/>
    </source>
</evidence>
<name>A0ABN8PV65_9CNID</name>
<feature type="non-terminal residue" evidence="11">
    <location>
        <position position="1"/>
    </location>
</feature>
<feature type="transmembrane region" description="Helical" evidence="9">
    <location>
        <begin position="264"/>
        <end position="288"/>
    </location>
</feature>
<evidence type="ECO:0000313" key="12">
    <source>
        <dbReference type="Proteomes" id="UP001159427"/>
    </source>
</evidence>
<evidence type="ECO:0000256" key="5">
    <source>
        <dbReference type="ARBA" id="ARBA00023136"/>
    </source>
</evidence>
<keyword evidence="2 9" id="KW-0812">Transmembrane</keyword>
<keyword evidence="12" id="KW-1185">Reference proteome</keyword>
<dbReference type="EMBL" id="CALNXI010001012">
    <property type="protein sequence ID" value="CAH3151449.1"/>
    <property type="molecule type" value="Genomic_DNA"/>
</dbReference>
<feature type="compositionally biased region" description="Low complexity" evidence="8">
    <location>
        <begin position="16"/>
        <end position="35"/>
    </location>
</feature>
<accession>A0ABN8PV65</accession>
<evidence type="ECO:0000256" key="1">
    <source>
        <dbReference type="ARBA" id="ARBA00004141"/>
    </source>
</evidence>
<evidence type="ECO:0000256" key="9">
    <source>
        <dbReference type="SAM" id="Phobius"/>
    </source>
</evidence>
<comment type="subcellular location">
    <subcellularLocation>
        <location evidence="1">Membrane</location>
        <topology evidence="1">Multi-pass membrane protein</topology>
    </subcellularLocation>
</comment>
<evidence type="ECO:0000313" key="11">
    <source>
        <dbReference type="EMBL" id="CAH3151449.1"/>
    </source>
</evidence>
<evidence type="ECO:0000256" key="7">
    <source>
        <dbReference type="ARBA" id="ARBA00023224"/>
    </source>
</evidence>
<evidence type="ECO:0000256" key="2">
    <source>
        <dbReference type="ARBA" id="ARBA00022692"/>
    </source>
</evidence>
<protein>
    <recommendedName>
        <fullName evidence="10">G-protein coupled receptors family 1 profile domain-containing protein</fullName>
    </recommendedName>
</protein>
<feature type="transmembrane region" description="Helical" evidence="9">
    <location>
        <begin position="207"/>
        <end position="229"/>
    </location>
</feature>
<dbReference type="Pfam" id="PF00001">
    <property type="entry name" value="7tm_1"/>
    <property type="match status" value="1"/>
</dbReference>
<organism evidence="11 12">
    <name type="scientific">Porites evermanni</name>
    <dbReference type="NCBI Taxonomy" id="104178"/>
    <lineage>
        <taxon>Eukaryota</taxon>
        <taxon>Metazoa</taxon>
        <taxon>Cnidaria</taxon>
        <taxon>Anthozoa</taxon>
        <taxon>Hexacorallia</taxon>
        <taxon>Scleractinia</taxon>
        <taxon>Fungiina</taxon>
        <taxon>Poritidae</taxon>
        <taxon>Porites</taxon>
    </lineage>
</organism>
<keyword evidence="7" id="KW-0807">Transducer</keyword>
<dbReference type="PANTHER" id="PTHR45695">
    <property type="entry name" value="LEUCOKININ RECEPTOR-RELATED"/>
    <property type="match status" value="1"/>
</dbReference>
<dbReference type="PRINTS" id="PR00237">
    <property type="entry name" value="GPCRRHODOPSN"/>
</dbReference>
<comment type="caution">
    <text evidence="11">The sequence shown here is derived from an EMBL/GenBank/DDBJ whole genome shotgun (WGS) entry which is preliminary data.</text>
</comment>
<proteinExistence type="predicted"/>
<evidence type="ECO:0000256" key="6">
    <source>
        <dbReference type="ARBA" id="ARBA00023170"/>
    </source>
</evidence>
<dbReference type="PROSITE" id="PS50262">
    <property type="entry name" value="G_PROTEIN_RECEP_F1_2"/>
    <property type="match status" value="1"/>
</dbReference>
<dbReference type="InterPro" id="IPR017452">
    <property type="entry name" value="GPCR_Rhodpsn_7TM"/>
</dbReference>
<feature type="transmembrane region" description="Helical" evidence="9">
    <location>
        <begin position="300"/>
        <end position="319"/>
    </location>
</feature>
<feature type="transmembrane region" description="Helical" evidence="9">
    <location>
        <begin position="127"/>
        <end position="145"/>
    </location>
</feature>